<proteinExistence type="predicted"/>
<evidence type="ECO:0000313" key="3">
    <source>
        <dbReference type="Proteomes" id="UP000019024"/>
    </source>
</evidence>
<accession>W0JUL6</accession>
<feature type="region of interest" description="Disordered" evidence="1">
    <location>
        <begin position="28"/>
        <end position="56"/>
    </location>
</feature>
<dbReference type="STRING" id="797299.HALLA_13405"/>
<gene>
    <name evidence="2" type="ORF">HALLA_13405</name>
</gene>
<evidence type="ECO:0000256" key="1">
    <source>
        <dbReference type="SAM" id="MobiDB-lite"/>
    </source>
</evidence>
<dbReference type="HOGENOM" id="CLU_3003032_0_0_2"/>
<protein>
    <submittedName>
        <fullName evidence="2">Uncharacterized protein</fullName>
    </submittedName>
</protein>
<dbReference type="Proteomes" id="UP000019024">
    <property type="component" value="Chromosome"/>
</dbReference>
<feature type="compositionally biased region" description="Polar residues" evidence="1">
    <location>
        <begin position="32"/>
        <end position="44"/>
    </location>
</feature>
<dbReference type="KEGG" id="hlr:HALLA_13405"/>
<evidence type="ECO:0000313" key="2">
    <source>
        <dbReference type="EMBL" id="AHG01027.1"/>
    </source>
</evidence>
<reference evidence="2 3" key="1">
    <citation type="submission" date="2014-01" db="EMBL/GenBank/DDBJ databases">
        <authorList>
            <consortium name="DOE Joint Genome Institute"/>
            <person name="Anderson I."/>
            <person name="Huntemann M."/>
            <person name="Han J."/>
            <person name="Chen A."/>
            <person name="Kyrpides N."/>
            <person name="Mavromatis K."/>
            <person name="Markowitz V."/>
            <person name="Palaniappan K."/>
            <person name="Ivanova N."/>
            <person name="Schaumberg A."/>
            <person name="Pati A."/>
            <person name="Liolios K."/>
            <person name="Nordberg H.P."/>
            <person name="Cantor M.N."/>
            <person name="Hua S.X."/>
            <person name="Woyke T."/>
        </authorList>
    </citation>
    <scope>NUCLEOTIDE SEQUENCE [LARGE SCALE GENOMIC DNA]</scope>
    <source>
        <strain evidence="2 3">XH-48</strain>
    </source>
</reference>
<keyword evidence="3" id="KW-1185">Reference proteome</keyword>
<dbReference type="EMBL" id="CP007055">
    <property type="protein sequence ID" value="AHG01027.1"/>
    <property type="molecule type" value="Genomic_DNA"/>
</dbReference>
<organism evidence="2 3">
    <name type="scientific">Halostagnicola larsenii XH-48</name>
    <dbReference type="NCBI Taxonomy" id="797299"/>
    <lineage>
        <taxon>Archaea</taxon>
        <taxon>Methanobacteriati</taxon>
        <taxon>Methanobacteriota</taxon>
        <taxon>Stenosarchaea group</taxon>
        <taxon>Halobacteria</taxon>
        <taxon>Halobacteriales</taxon>
        <taxon>Natrialbaceae</taxon>
        <taxon>Halostagnicola</taxon>
    </lineage>
</organism>
<dbReference type="AlphaFoldDB" id="W0JUL6"/>
<sequence length="56" mass="5927">MTVTVVCPEGGGVNALSSSLEEQCPDARVGSIQPNRHPTNTTTVGDLLVSMTDKRR</sequence>
<name>W0JUL6_9EURY</name>